<keyword evidence="6 16" id="KW-0808">Transferase</keyword>
<dbReference type="InterPro" id="IPR008979">
    <property type="entry name" value="Galactose-bd-like_sf"/>
</dbReference>
<dbReference type="InterPro" id="IPR001789">
    <property type="entry name" value="Sig_transdc_resp-reg_receiver"/>
</dbReference>
<evidence type="ECO:0000256" key="11">
    <source>
        <dbReference type="ARBA" id="ARBA00023136"/>
    </source>
</evidence>
<gene>
    <name evidence="16" type="ORF">PRIO_0304</name>
</gene>
<dbReference type="InterPro" id="IPR004358">
    <property type="entry name" value="Sig_transdc_His_kin-like_C"/>
</dbReference>
<dbReference type="CDD" id="cd17574">
    <property type="entry name" value="REC_OmpR"/>
    <property type="match status" value="1"/>
</dbReference>
<feature type="transmembrane region" description="Helical" evidence="13">
    <location>
        <begin position="242"/>
        <end position="259"/>
    </location>
</feature>
<dbReference type="Pfam" id="PF07695">
    <property type="entry name" value="7TMR-DISM_7TM"/>
    <property type="match status" value="1"/>
</dbReference>
<dbReference type="CDD" id="cd00082">
    <property type="entry name" value="HisKA"/>
    <property type="match status" value="1"/>
</dbReference>
<evidence type="ECO:0000256" key="12">
    <source>
        <dbReference type="PROSITE-ProRule" id="PRU00169"/>
    </source>
</evidence>
<evidence type="ECO:0000256" key="6">
    <source>
        <dbReference type="ARBA" id="ARBA00022679"/>
    </source>
</evidence>
<dbReference type="InterPro" id="IPR003661">
    <property type="entry name" value="HisK_dim/P_dom"/>
</dbReference>
<dbReference type="InterPro" id="IPR011623">
    <property type="entry name" value="7TMR_DISM_rcpt_extracell_dom1"/>
</dbReference>
<dbReference type="STRING" id="483937.AMQ84_20925"/>
<organism evidence="16 17">
    <name type="scientific">Paenibacillus riograndensis SBR5</name>
    <dbReference type="NCBI Taxonomy" id="1073571"/>
    <lineage>
        <taxon>Bacteria</taxon>
        <taxon>Bacillati</taxon>
        <taxon>Bacillota</taxon>
        <taxon>Bacilli</taxon>
        <taxon>Bacillales</taxon>
        <taxon>Paenibacillaceae</taxon>
        <taxon>Paenibacillus</taxon>
        <taxon>Paenibacillus sonchi group</taxon>
    </lineage>
</organism>
<dbReference type="InterPro" id="IPR010559">
    <property type="entry name" value="Sig_transdc_His_kin_internal"/>
</dbReference>
<dbReference type="Pfam" id="PF00072">
    <property type="entry name" value="Response_reg"/>
    <property type="match status" value="1"/>
</dbReference>
<keyword evidence="5 12" id="KW-0597">Phosphoprotein</keyword>
<keyword evidence="9" id="KW-0067">ATP-binding</keyword>
<dbReference type="EMBL" id="LN831776">
    <property type="protein sequence ID" value="CQR51557.1"/>
    <property type="molecule type" value="Genomic_DNA"/>
</dbReference>
<dbReference type="Gene3D" id="3.40.50.2300">
    <property type="match status" value="1"/>
</dbReference>
<evidence type="ECO:0000256" key="13">
    <source>
        <dbReference type="SAM" id="Phobius"/>
    </source>
</evidence>
<proteinExistence type="predicted"/>
<dbReference type="SMART" id="SM00388">
    <property type="entry name" value="HisKA"/>
    <property type="match status" value="1"/>
</dbReference>
<dbReference type="KEGG" id="pri:PRIO_0304"/>
<keyword evidence="13" id="KW-1133">Transmembrane helix</keyword>
<dbReference type="SUPFAM" id="SSF52172">
    <property type="entry name" value="CheY-like"/>
    <property type="match status" value="1"/>
</dbReference>
<keyword evidence="7" id="KW-0547">Nucleotide-binding</keyword>
<evidence type="ECO:0000313" key="17">
    <source>
        <dbReference type="Proteomes" id="UP000033163"/>
    </source>
</evidence>
<evidence type="ECO:0000256" key="8">
    <source>
        <dbReference type="ARBA" id="ARBA00022777"/>
    </source>
</evidence>
<evidence type="ECO:0000313" key="16">
    <source>
        <dbReference type="EMBL" id="CQR51557.1"/>
    </source>
</evidence>
<reference evidence="17" key="1">
    <citation type="submission" date="2015-03" db="EMBL/GenBank/DDBJ databases">
        <authorList>
            <person name="Wibberg D."/>
        </authorList>
    </citation>
    <scope>NUCLEOTIDE SEQUENCE [LARGE SCALE GENOMIC DNA]</scope>
</reference>
<sequence length="1032" mass="115116">MLGTLKKPFIAIVVFIVFITAVRLVWTNYLTTTDYAKAPAAQDGVLDLRNFSFTGHQTLQLKGEWTFYPSVLLVSGAGSDNGNAPAAQAEKVFVPDLWDGYFPQDGSAFHYGTYRLQIRLDQETKQTFAMKISRIGNASSVYVNGQLLASSGHPSSDPGKHQAQNVPYTVTIPAGSPTLDLVIEVSHDAGKGGIERAIRFGTVDAIQQRNSLLVGLQLLLCVILFINALYGVILRLLSSNKGLSYFAFFMIFTLFSVLISDDRLLFQWFHMGDAWEIKIVYLTYIGVNAFMCLLINSLFPSRVPKVTTHIIAFCWTLYALFILISPSSYIQATSKLLLVLGLTSVILGGHILRRAIQQKEDVIFLLLACIGIGINILWSAFMHLSPENELIHYPFDLIFALLAFAAFWFKRFFHAIDQSLLLAGKLQLEDKRKDEFLVNTSHELRNPLQGISTMLQVILDDQSHPVHPKQQERVEIIKKVSSRMSFMLDDLIDITRLKEQTIPLEIKPVRLQSVVSGVLDMIKVMLDGKPVQLRADIEDTFPAVQADEQRVIQILFNLLHNAVKFTDKGFITVRAVRKGPMAEVQVEDTGIGIPEEALLQIFHPYEQADNHFKRASGGFGLGLSICRQLVELHGGTITAESSLGEKTLFRFTLPLGDGNPAEEDFQPSSLTNLSVPLDEIAAAAEPPVERGISPNESGAPACRLLIVDDDAVNLNVLAQMLETEGYVIDAVTSAELALAETKRQRYDLVITDVMMPHMSGYELTELIRERFNISELPILLLTARVRTEDILTGFRAGANDYVKKPVDAWELKARVHALTQLKTSIDDRLRMESAWLQSQIQPHFLFNTLNSIAALGMIDFNKMQTLLDEFSNYLRLSFDFKNASPLVPLEHELSLVRSYVYIEKERFGSRLTVVWNIESGIDILIPPLSIQPLVENAIKHGLLSRNRGGTVSVNVCRLAEMVDISIIDDGGGMDKDYLSQLLTYSNRSSSRSGIGLININRRLMQQFGTGLDIQSSLDQGTCVSFQIPYQKG</sequence>
<dbReference type="Pfam" id="PF02518">
    <property type="entry name" value="HATPase_c"/>
    <property type="match status" value="2"/>
</dbReference>
<protein>
    <recommendedName>
        <fullName evidence="3">histidine kinase</fullName>
        <ecNumber evidence="3">2.7.13.3</ecNumber>
    </recommendedName>
</protein>
<dbReference type="AlphaFoldDB" id="A0A0E4CU64"/>
<dbReference type="RefSeq" id="WP_020427541.1">
    <property type="nucleotide sequence ID" value="NZ_AGBD01000415.1"/>
</dbReference>
<keyword evidence="4" id="KW-1003">Cell membrane</keyword>
<dbReference type="GO" id="GO:0005524">
    <property type="term" value="F:ATP binding"/>
    <property type="evidence" value="ECO:0007669"/>
    <property type="project" value="UniProtKB-KW"/>
</dbReference>
<dbReference type="Gene3D" id="1.10.287.130">
    <property type="match status" value="1"/>
</dbReference>
<evidence type="ECO:0000256" key="10">
    <source>
        <dbReference type="ARBA" id="ARBA00023012"/>
    </source>
</evidence>
<feature type="transmembrane region" description="Helical" evidence="13">
    <location>
        <begin position="364"/>
        <end position="384"/>
    </location>
</feature>
<dbReference type="Pfam" id="PF06580">
    <property type="entry name" value="His_kinase"/>
    <property type="match status" value="1"/>
</dbReference>
<dbReference type="SUPFAM" id="SSF49785">
    <property type="entry name" value="Galactose-binding domain-like"/>
    <property type="match status" value="1"/>
</dbReference>
<feature type="transmembrane region" description="Helical" evidence="13">
    <location>
        <begin position="279"/>
        <end position="299"/>
    </location>
</feature>
<dbReference type="PROSITE" id="PS50109">
    <property type="entry name" value="HIS_KIN"/>
    <property type="match status" value="1"/>
</dbReference>
<evidence type="ECO:0000256" key="1">
    <source>
        <dbReference type="ARBA" id="ARBA00000085"/>
    </source>
</evidence>
<dbReference type="Proteomes" id="UP000033163">
    <property type="component" value="Chromosome I"/>
</dbReference>
<comment type="subcellular location">
    <subcellularLocation>
        <location evidence="2">Cell membrane</location>
    </subcellularLocation>
</comment>
<feature type="transmembrane region" description="Helical" evidence="13">
    <location>
        <begin position="336"/>
        <end position="352"/>
    </location>
</feature>
<evidence type="ECO:0000256" key="2">
    <source>
        <dbReference type="ARBA" id="ARBA00004236"/>
    </source>
</evidence>
<evidence type="ECO:0000256" key="7">
    <source>
        <dbReference type="ARBA" id="ARBA00022741"/>
    </source>
</evidence>
<feature type="transmembrane region" description="Helical" evidence="13">
    <location>
        <begin position="9"/>
        <end position="26"/>
    </location>
</feature>
<dbReference type="Gene3D" id="3.30.565.10">
    <property type="entry name" value="Histidine kinase-like ATPase, C-terminal domain"/>
    <property type="match status" value="2"/>
</dbReference>
<keyword evidence="13" id="KW-0812">Transmembrane</keyword>
<dbReference type="SUPFAM" id="SSF55874">
    <property type="entry name" value="ATPase domain of HSP90 chaperone/DNA topoisomerase II/histidine kinase"/>
    <property type="match status" value="2"/>
</dbReference>
<dbReference type="SMART" id="SM00387">
    <property type="entry name" value="HATPase_c"/>
    <property type="match status" value="2"/>
</dbReference>
<dbReference type="PRINTS" id="PR00344">
    <property type="entry name" value="BCTRLSENSOR"/>
</dbReference>
<feature type="transmembrane region" description="Helical" evidence="13">
    <location>
        <begin position="306"/>
        <end position="324"/>
    </location>
</feature>
<feature type="transmembrane region" description="Helical" evidence="13">
    <location>
        <begin position="212"/>
        <end position="230"/>
    </location>
</feature>
<evidence type="ECO:0000259" key="15">
    <source>
        <dbReference type="PROSITE" id="PS50110"/>
    </source>
</evidence>
<evidence type="ECO:0000256" key="3">
    <source>
        <dbReference type="ARBA" id="ARBA00012438"/>
    </source>
</evidence>
<dbReference type="InterPro" id="IPR011006">
    <property type="entry name" value="CheY-like_superfamily"/>
</dbReference>
<dbReference type="InterPro" id="IPR003594">
    <property type="entry name" value="HATPase_dom"/>
</dbReference>
<comment type="catalytic activity">
    <reaction evidence="1">
        <text>ATP + protein L-histidine = ADP + protein N-phospho-L-histidine.</text>
        <dbReference type="EC" id="2.7.13.3"/>
    </reaction>
</comment>
<dbReference type="InterPro" id="IPR036890">
    <property type="entry name" value="HATPase_C_sf"/>
</dbReference>
<dbReference type="SMART" id="SM00448">
    <property type="entry name" value="REC"/>
    <property type="match status" value="1"/>
</dbReference>
<dbReference type="PANTHER" id="PTHR43047">
    <property type="entry name" value="TWO-COMPONENT HISTIDINE PROTEIN KINASE"/>
    <property type="match status" value="1"/>
</dbReference>
<dbReference type="EC" id="2.7.13.3" evidence="3"/>
<keyword evidence="8" id="KW-0418">Kinase</keyword>
<dbReference type="GO" id="GO:0000155">
    <property type="term" value="F:phosphorelay sensor kinase activity"/>
    <property type="evidence" value="ECO:0007669"/>
    <property type="project" value="InterPro"/>
</dbReference>
<feature type="modified residue" description="4-aspartylphosphate" evidence="12">
    <location>
        <position position="752"/>
    </location>
</feature>
<dbReference type="GO" id="GO:0005886">
    <property type="term" value="C:plasma membrane"/>
    <property type="evidence" value="ECO:0007669"/>
    <property type="project" value="UniProtKB-SubCell"/>
</dbReference>
<dbReference type="HOGENOM" id="CLU_011115_1_0_9"/>
<dbReference type="Gene3D" id="2.60.120.260">
    <property type="entry name" value="Galactose-binding domain-like"/>
    <property type="match status" value="1"/>
</dbReference>
<dbReference type="SUPFAM" id="SSF47384">
    <property type="entry name" value="Homodimeric domain of signal transducing histidine kinase"/>
    <property type="match status" value="1"/>
</dbReference>
<evidence type="ECO:0000256" key="4">
    <source>
        <dbReference type="ARBA" id="ARBA00022475"/>
    </source>
</evidence>
<dbReference type="FunFam" id="3.30.565.10:FF:000023">
    <property type="entry name" value="PAS domain-containing sensor histidine kinase"/>
    <property type="match status" value="1"/>
</dbReference>
<dbReference type="InterPro" id="IPR005467">
    <property type="entry name" value="His_kinase_dom"/>
</dbReference>
<name>A0A0E4CU64_9BACL</name>
<evidence type="ECO:0000256" key="9">
    <source>
        <dbReference type="ARBA" id="ARBA00022840"/>
    </source>
</evidence>
<dbReference type="PATRIC" id="fig|1073571.4.peg.291"/>
<feature type="domain" description="Response regulatory" evidence="15">
    <location>
        <begin position="703"/>
        <end position="819"/>
    </location>
</feature>
<dbReference type="PROSITE" id="PS50110">
    <property type="entry name" value="RESPONSE_REGULATORY"/>
    <property type="match status" value="1"/>
</dbReference>
<evidence type="ECO:0000259" key="14">
    <source>
        <dbReference type="PROSITE" id="PS50109"/>
    </source>
</evidence>
<dbReference type="Pfam" id="PF00512">
    <property type="entry name" value="HisKA"/>
    <property type="match status" value="1"/>
</dbReference>
<dbReference type="InterPro" id="IPR036097">
    <property type="entry name" value="HisK_dim/P_sf"/>
</dbReference>
<keyword evidence="10" id="KW-0902">Two-component regulatory system</keyword>
<feature type="transmembrane region" description="Helical" evidence="13">
    <location>
        <begin position="390"/>
        <end position="409"/>
    </location>
</feature>
<evidence type="ECO:0000256" key="5">
    <source>
        <dbReference type="ARBA" id="ARBA00022553"/>
    </source>
</evidence>
<dbReference type="CDD" id="cd16922">
    <property type="entry name" value="HATPase_EvgS-ArcB-TorS-like"/>
    <property type="match status" value="1"/>
</dbReference>
<keyword evidence="11 13" id="KW-0472">Membrane</keyword>
<accession>A0A0E4CU64</accession>
<feature type="domain" description="Histidine kinase" evidence="14">
    <location>
        <begin position="439"/>
        <end position="657"/>
    </location>
</feature>